<proteinExistence type="predicted"/>
<dbReference type="CDD" id="cd00093">
    <property type="entry name" value="HTH_XRE"/>
    <property type="match status" value="1"/>
</dbReference>
<keyword evidence="6" id="KW-1185">Reference proteome</keyword>
<dbReference type="STRING" id="36849.OXPF_35290"/>
<sequence>MNDIVKLVGERIRNLRNERNWSQEELAHRANMHRSHLGEIERGETSVTVESIAKIAGAFEMTLEEVFKHLQPSFENKDNTTLTLLMNRINNLSTDNQKTMLDLIDLLQHWKA</sequence>
<evidence type="ECO:0000256" key="1">
    <source>
        <dbReference type="ARBA" id="ARBA00023015"/>
    </source>
</evidence>
<dbReference type="GO" id="GO:0003700">
    <property type="term" value="F:DNA-binding transcription factor activity"/>
    <property type="evidence" value="ECO:0007669"/>
    <property type="project" value="TreeGrafter"/>
</dbReference>
<name>A0A0P8Y816_9CLOT</name>
<dbReference type="InterPro" id="IPR050807">
    <property type="entry name" value="TransReg_Diox_bact_type"/>
</dbReference>
<dbReference type="EMBL" id="LKET01000051">
    <property type="protein sequence ID" value="KPU42767.1"/>
    <property type="molecule type" value="Genomic_DNA"/>
</dbReference>
<keyword evidence="3" id="KW-0804">Transcription</keyword>
<dbReference type="InterPro" id="IPR010982">
    <property type="entry name" value="Lambda_DNA-bd_dom_sf"/>
</dbReference>
<dbReference type="PANTHER" id="PTHR46797:SF23">
    <property type="entry name" value="HTH-TYPE TRANSCRIPTIONAL REGULATOR SUTR"/>
    <property type="match status" value="1"/>
</dbReference>
<gene>
    <name evidence="5" type="ORF">OXPF_35290</name>
</gene>
<reference evidence="5 6" key="1">
    <citation type="submission" date="2015-09" db="EMBL/GenBank/DDBJ databases">
        <title>Genome sequence of Oxobacter pfennigii DSM 3222.</title>
        <authorList>
            <person name="Poehlein A."/>
            <person name="Bengelsdorf F.R."/>
            <person name="Schiel-Bengelsdorf B."/>
            <person name="Duerre P."/>
            <person name="Daniel R."/>
        </authorList>
    </citation>
    <scope>NUCLEOTIDE SEQUENCE [LARGE SCALE GENOMIC DNA]</scope>
    <source>
        <strain evidence="5 6">DSM 3222</strain>
    </source>
</reference>
<dbReference type="Proteomes" id="UP000050326">
    <property type="component" value="Unassembled WGS sequence"/>
</dbReference>
<evidence type="ECO:0000313" key="5">
    <source>
        <dbReference type="EMBL" id="KPU42767.1"/>
    </source>
</evidence>
<dbReference type="SMART" id="SM00530">
    <property type="entry name" value="HTH_XRE"/>
    <property type="match status" value="1"/>
</dbReference>
<dbReference type="GO" id="GO:0005829">
    <property type="term" value="C:cytosol"/>
    <property type="evidence" value="ECO:0007669"/>
    <property type="project" value="TreeGrafter"/>
</dbReference>
<evidence type="ECO:0000259" key="4">
    <source>
        <dbReference type="PROSITE" id="PS50943"/>
    </source>
</evidence>
<organism evidence="5 6">
    <name type="scientific">Oxobacter pfennigii</name>
    <dbReference type="NCBI Taxonomy" id="36849"/>
    <lineage>
        <taxon>Bacteria</taxon>
        <taxon>Bacillati</taxon>
        <taxon>Bacillota</taxon>
        <taxon>Clostridia</taxon>
        <taxon>Eubacteriales</taxon>
        <taxon>Clostridiaceae</taxon>
        <taxon>Oxobacter</taxon>
    </lineage>
</organism>
<dbReference type="InterPro" id="IPR001387">
    <property type="entry name" value="Cro/C1-type_HTH"/>
</dbReference>
<dbReference type="Gene3D" id="1.10.260.40">
    <property type="entry name" value="lambda repressor-like DNA-binding domains"/>
    <property type="match status" value="1"/>
</dbReference>
<accession>A0A0P8Y816</accession>
<evidence type="ECO:0000256" key="2">
    <source>
        <dbReference type="ARBA" id="ARBA00023125"/>
    </source>
</evidence>
<dbReference type="PANTHER" id="PTHR46797">
    <property type="entry name" value="HTH-TYPE TRANSCRIPTIONAL REGULATOR"/>
    <property type="match status" value="1"/>
</dbReference>
<dbReference type="Pfam" id="PF01381">
    <property type="entry name" value="HTH_3"/>
    <property type="match status" value="1"/>
</dbReference>
<feature type="domain" description="HTH cro/C1-type" evidence="4">
    <location>
        <begin position="12"/>
        <end position="66"/>
    </location>
</feature>
<dbReference type="RefSeq" id="WP_054876515.1">
    <property type="nucleotide sequence ID" value="NZ_LKET01000051.1"/>
</dbReference>
<dbReference type="GO" id="GO:0003677">
    <property type="term" value="F:DNA binding"/>
    <property type="evidence" value="ECO:0007669"/>
    <property type="project" value="UniProtKB-KW"/>
</dbReference>
<evidence type="ECO:0000313" key="6">
    <source>
        <dbReference type="Proteomes" id="UP000050326"/>
    </source>
</evidence>
<evidence type="ECO:0000256" key="3">
    <source>
        <dbReference type="ARBA" id="ARBA00023163"/>
    </source>
</evidence>
<dbReference type="AlphaFoldDB" id="A0A0P8Y816"/>
<dbReference type="SUPFAM" id="SSF47413">
    <property type="entry name" value="lambda repressor-like DNA-binding domains"/>
    <property type="match status" value="1"/>
</dbReference>
<protein>
    <submittedName>
        <fullName evidence="5">Anaerobic benzoate catabolism transcriptional regulator</fullName>
    </submittedName>
</protein>
<dbReference type="PROSITE" id="PS50943">
    <property type="entry name" value="HTH_CROC1"/>
    <property type="match status" value="1"/>
</dbReference>
<keyword evidence="2" id="KW-0238">DNA-binding</keyword>
<keyword evidence="1" id="KW-0805">Transcription regulation</keyword>
<comment type="caution">
    <text evidence="5">The sequence shown here is derived from an EMBL/GenBank/DDBJ whole genome shotgun (WGS) entry which is preliminary data.</text>
</comment>
<dbReference type="OrthoDB" id="371153at2"/>